<sequence>MHAIRTGAHALDLINDVHAFNHFTKHAVTPTITTFRTKIEESVVIHVNEEL</sequence>
<gene>
    <name evidence="1" type="ORF">ERS013201_00309</name>
</gene>
<organism evidence="1 2">
    <name type="scientific">Vibrio cholerae</name>
    <dbReference type="NCBI Taxonomy" id="666"/>
    <lineage>
        <taxon>Bacteria</taxon>
        <taxon>Pseudomonadati</taxon>
        <taxon>Pseudomonadota</taxon>
        <taxon>Gammaproteobacteria</taxon>
        <taxon>Vibrionales</taxon>
        <taxon>Vibrionaceae</taxon>
        <taxon>Vibrio</taxon>
    </lineage>
</organism>
<dbReference type="Proteomes" id="UP000046067">
    <property type="component" value="Unassembled WGS sequence"/>
</dbReference>
<reference evidence="1 2" key="1">
    <citation type="submission" date="2015-07" db="EMBL/GenBank/DDBJ databases">
        <authorList>
            <consortium name="Pathogen Informatics"/>
        </authorList>
    </citation>
    <scope>NUCLEOTIDE SEQUENCE [LARGE SCALE GENOMIC DNA]</scope>
    <source>
        <strain evidence="1 2">A325</strain>
    </source>
</reference>
<protein>
    <submittedName>
        <fullName evidence="1">Uncharacterized protein</fullName>
    </submittedName>
</protein>
<accession>A0A655PIJ4</accession>
<evidence type="ECO:0000313" key="1">
    <source>
        <dbReference type="EMBL" id="CSB58201.1"/>
    </source>
</evidence>
<evidence type="ECO:0000313" key="2">
    <source>
        <dbReference type="Proteomes" id="UP000046067"/>
    </source>
</evidence>
<dbReference type="EMBL" id="CWQJ01000002">
    <property type="protein sequence ID" value="CSB58201.1"/>
    <property type="molecule type" value="Genomic_DNA"/>
</dbReference>
<dbReference type="AlphaFoldDB" id="A0A655PIJ4"/>
<proteinExistence type="predicted"/>
<name>A0A655PIJ4_VIBCL</name>